<accession>A0A3M7Q1E3</accession>
<gene>
    <name evidence="1" type="ORF">BpHYR1_008863</name>
</gene>
<dbReference type="Proteomes" id="UP000276133">
    <property type="component" value="Unassembled WGS sequence"/>
</dbReference>
<organism evidence="1 2">
    <name type="scientific">Brachionus plicatilis</name>
    <name type="common">Marine rotifer</name>
    <name type="synonym">Brachionus muelleri</name>
    <dbReference type="NCBI Taxonomy" id="10195"/>
    <lineage>
        <taxon>Eukaryota</taxon>
        <taxon>Metazoa</taxon>
        <taxon>Spiralia</taxon>
        <taxon>Gnathifera</taxon>
        <taxon>Rotifera</taxon>
        <taxon>Eurotatoria</taxon>
        <taxon>Monogononta</taxon>
        <taxon>Pseudotrocha</taxon>
        <taxon>Ploima</taxon>
        <taxon>Brachionidae</taxon>
        <taxon>Brachionus</taxon>
    </lineage>
</organism>
<sequence length="112" mass="13327">MSDAKINLYLEDFFRECIENFRFQTKISSLRTLGKLKKLCKLQCYEIALLKFLSKLNKNFTLPNIFGLLKIKHLILIMNFKLPSITINYSYGSLSRYILKTCDVKFMFNFNY</sequence>
<name>A0A3M7Q1E3_BRAPC</name>
<protein>
    <submittedName>
        <fullName evidence="1">Uncharacterized protein</fullName>
    </submittedName>
</protein>
<dbReference type="AlphaFoldDB" id="A0A3M7Q1E3"/>
<dbReference type="EMBL" id="REGN01007950">
    <property type="protein sequence ID" value="RNA04821.1"/>
    <property type="molecule type" value="Genomic_DNA"/>
</dbReference>
<keyword evidence="2" id="KW-1185">Reference proteome</keyword>
<evidence type="ECO:0000313" key="2">
    <source>
        <dbReference type="Proteomes" id="UP000276133"/>
    </source>
</evidence>
<proteinExistence type="predicted"/>
<comment type="caution">
    <text evidence="1">The sequence shown here is derived from an EMBL/GenBank/DDBJ whole genome shotgun (WGS) entry which is preliminary data.</text>
</comment>
<evidence type="ECO:0000313" key="1">
    <source>
        <dbReference type="EMBL" id="RNA04821.1"/>
    </source>
</evidence>
<reference evidence="1 2" key="1">
    <citation type="journal article" date="2018" name="Sci. Rep.">
        <title>Genomic signatures of local adaptation to the degree of environmental predictability in rotifers.</title>
        <authorList>
            <person name="Franch-Gras L."/>
            <person name="Hahn C."/>
            <person name="Garcia-Roger E.M."/>
            <person name="Carmona M.J."/>
            <person name="Serra M."/>
            <person name="Gomez A."/>
        </authorList>
    </citation>
    <scope>NUCLEOTIDE SEQUENCE [LARGE SCALE GENOMIC DNA]</scope>
    <source>
        <strain evidence="1">HYR1</strain>
    </source>
</reference>